<feature type="compositionally biased region" description="Low complexity" evidence="1">
    <location>
        <begin position="300"/>
        <end position="311"/>
    </location>
</feature>
<dbReference type="SMART" id="SM00635">
    <property type="entry name" value="BID_2"/>
    <property type="match status" value="3"/>
</dbReference>
<feature type="transmembrane region" description="Helical" evidence="2">
    <location>
        <begin position="466"/>
        <end position="486"/>
    </location>
</feature>
<dbReference type="EMBL" id="PRKZ01000002">
    <property type="protein sequence ID" value="RAW51356.1"/>
    <property type="molecule type" value="Genomic_DNA"/>
</dbReference>
<comment type="caution">
    <text evidence="5">The sequence shown here is derived from an EMBL/GenBank/DDBJ whole genome shotgun (WGS) entry which is preliminary data.</text>
</comment>
<dbReference type="Pfam" id="PF22359">
    <property type="entry name" value="Big-like"/>
    <property type="match status" value="1"/>
</dbReference>
<evidence type="ECO:0000256" key="1">
    <source>
        <dbReference type="SAM" id="MobiDB-lite"/>
    </source>
</evidence>
<dbReference type="Pfam" id="PF02368">
    <property type="entry name" value="Big_2"/>
    <property type="match status" value="2"/>
</dbReference>
<dbReference type="SUPFAM" id="SSF49373">
    <property type="entry name" value="Invasin/intimin cell-adhesion fragments"/>
    <property type="match status" value="3"/>
</dbReference>
<feature type="region of interest" description="Disordered" evidence="1">
    <location>
        <begin position="300"/>
        <end position="319"/>
    </location>
</feature>
<evidence type="ECO:0000313" key="5">
    <source>
        <dbReference type="EMBL" id="RAW51356.1"/>
    </source>
</evidence>
<keyword evidence="2" id="KW-0812">Transmembrane</keyword>
<sequence length="493" mass="50172">MRSFPKQLAASAVLLGLLAAGAALPATAASPLSAAAAITMPWATVAVESIAPGDYAATMTVGTAQQLSPDILPEKAAKRANVSFVSDNPNIVSVTSDGVAQAVGLGTAHVAATVGDQSCLYTITTEPDASMVVTEMDITLASNTIAVGDTTSLSLAVLPTSAANYADVSLSSSNEGVATVNSFGKITGIAPGTATITATSGSVSASATIKVVASGSAVPQSLSLNTNYVVLKPGSSKTITGSVAPSTASQSLTFKSNDTKIATVNGSGVITGVSTGATSVIVSNGTVSSSVTVIVNRTASASSDGDSSGDGTPADETPTDPVVAAIENAASDTVALSQQEAPVVSSDALNALRTNNKTLVVNGDGYSLRFVGSSIKNTSAPVDTALTFTPSEHGVNFVLNNGEALPGTVEITFTGDYAAYSRIYLYNTVASKWQFLNAFKDNTLNADTAGEYLLTTENLRFAEMDWTFFIAGGFVMVGIVVAYIVVKKRYWFW</sequence>
<dbReference type="InterPro" id="IPR054604">
    <property type="entry name" value="SbsC_Big-like"/>
</dbReference>
<feature type="domain" description="BIG2" evidence="4">
    <location>
        <begin position="218"/>
        <end position="294"/>
    </location>
</feature>
<feature type="domain" description="BIG2" evidence="4">
    <location>
        <begin position="132"/>
        <end position="210"/>
    </location>
</feature>
<dbReference type="InterPro" id="IPR008964">
    <property type="entry name" value="Invasin/intimin_cell_adhesion"/>
</dbReference>
<feature type="signal peptide" evidence="3">
    <location>
        <begin position="1"/>
        <end position="28"/>
    </location>
</feature>
<dbReference type="RefSeq" id="WP_112115202.1">
    <property type="nucleotide sequence ID" value="NZ_PRKZ01000002.1"/>
</dbReference>
<keyword evidence="2" id="KW-1133">Transmembrane helix</keyword>
<accession>A0A329TRX0</accession>
<feature type="chain" id="PRO_5016346695" description="BIG2 domain-containing protein" evidence="3">
    <location>
        <begin position="29"/>
        <end position="493"/>
    </location>
</feature>
<evidence type="ECO:0000256" key="2">
    <source>
        <dbReference type="SAM" id="Phobius"/>
    </source>
</evidence>
<keyword evidence="2" id="KW-0472">Membrane</keyword>
<dbReference type="Gene3D" id="2.60.40.1080">
    <property type="match status" value="3"/>
</dbReference>
<reference evidence="5 6" key="1">
    <citation type="submission" date="2018-02" db="EMBL/GenBank/DDBJ databases">
        <title>Complete genome sequencing of Faecalibacterium prausnitzii strains isolated from the human gut.</title>
        <authorList>
            <person name="Fitzgerald B.C."/>
            <person name="Shkoporov A.N."/>
            <person name="Ross P.R."/>
            <person name="Hill C."/>
        </authorList>
    </citation>
    <scope>NUCLEOTIDE SEQUENCE [LARGE SCALE GENOMIC DNA]</scope>
    <source>
        <strain evidence="5 6">APC942/8-14-2</strain>
    </source>
</reference>
<organism evidence="5 6">
    <name type="scientific">Faecalibacterium prausnitzii</name>
    <dbReference type="NCBI Taxonomy" id="853"/>
    <lineage>
        <taxon>Bacteria</taxon>
        <taxon>Bacillati</taxon>
        <taxon>Bacillota</taxon>
        <taxon>Clostridia</taxon>
        <taxon>Eubacteriales</taxon>
        <taxon>Oscillospiraceae</taxon>
        <taxon>Faecalibacterium</taxon>
    </lineage>
</organism>
<feature type="domain" description="BIG2" evidence="4">
    <location>
        <begin position="46"/>
        <end position="124"/>
    </location>
</feature>
<keyword evidence="3" id="KW-0732">Signal</keyword>
<name>A0A329TRX0_9FIRM</name>
<protein>
    <recommendedName>
        <fullName evidence="4">BIG2 domain-containing protein</fullName>
    </recommendedName>
</protein>
<gene>
    <name evidence="5" type="ORF">C4N25_05035</name>
</gene>
<proteinExistence type="predicted"/>
<evidence type="ECO:0000313" key="6">
    <source>
        <dbReference type="Proteomes" id="UP000251634"/>
    </source>
</evidence>
<dbReference type="InterPro" id="IPR003343">
    <property type="entry name" value="Big_2"/>
</dbReference>
<evidence type="ECO:0000256" key="3">
    <source>
        <dbReference type="SAM" id="SignalP"/>
    </source>
</evidence>
<dbReference type="Proteomes" id="UP000251634">
    <property type="component" value="Unassembled WGS sequence"/>
</dbReference>
<evidence type="ECO:0000259" key="4">
    <source>
        <dbReference type="SMART" id="SM00635"/>
    </source>
</evidence>
<dbReference type="AlphaFoldDB" id="A0A329TRX0"/>